<protein>
    <submittedName>
        <fullName evidence="11">ABC transporter permease</fullName>
    </submittedName>
</protein>
<dbReference type="PANTHER" id="PTHR30413">
    <property type="entry name" value="INNER MEMBRANE TRANSPORT PERMEASE"/>
    <property type="match status" value="1"/>
</dbReference>
<evidence type="ECO:0000256" key="8">
    <source>
        <dbReference type="ARBA" id="ARBA00023136"/>
    </source>
</evidence>
<reference evidence="11 12" key="1">
    <citation type="submission" date="2020-11" db="EMBL/GenBank/DDBJ databases">
        <title>Description of Pontivivens ytuae sp. nov. isolated from deep sea sediment of Mariana Trench.</title>
        <authorList>
            <person name="Wang Z."/>
            <person name="Sun Q.-L."/>
            <person name="Xu X.-D."/>
            <person name="Tang Y.-Z."/>
            <person name="Zhang J."/>
        </authorList>
    </citation>
    <scope>NUCLEOTIDE SEQUENCE [LARGE SCALE GENOMIC DNA]</scope>
    <source>
        <strain evidence="11 12">MT2928</strain>
    </source>
</reference>
<keyword evidence="8 9" id="KW-0472">Membrane</keyword>
<evidence type="ECO:0000256" key="6">
    <source>
        <dbReference type="ARBA" id="ARBA00022989"/>
    </source>
</evidence>
<evidence type="ECO:0000256" key="9">
    <source>
        <dbReference type="SAM" id="Phobius"/>
    </source>
</evidence>
<evidence type="ECO:0000256" key="3">
    <source>
        <dbReference type="ARBA" id="ARBA00022448"/>
    </source>
</evidence>
<keyword evidence="5 9" id="KW-0812">Transmembrane</keyword>
<feature type="domain" description="ABC-2 type transporter transmembrane" evidence="10">
    <location>
        <begin position="28"/>
        <end position="135"/>
    </location>
</feature>
<dbReference type="GO" id="GO:0015774">
    <property type="term" value="P:polysaccharide transport"/>
    <property type="evidence" value="ECO:0007669"/>
    <property type="project" value="UniProtKB-KW"/>
</dbReference>
<evidence type="ECO:0000256" key="1">
    <source>
        <dbReference type="ARBA" id="ARBA00004651"/>
    </source>
</evidence>
<evidence type="ECO:0000256" key="2">
    <source>
        <dbReference type="ARBA" id="ARBA00007783"/>
    </source>
</evidence>
<feature type="transmembrane region" description="Helical" evidence="9">
    <location>
        <begin position="54"/>
        <end position="81"/>
    </location>
</feature>
<evidence type="ECO:0000259" key="10">
    <source>
        <dbReference type="Pfam" id="PF01061"/>
    </source>
</evidence>
<sequence>MATSGFTGAENIIKDGGRPLSIHIFRLCYRNLIIALHNVAVMLGIYIWNPSLLSWNFLFLIPATVLLIINMVWLSLLVAIVCARFRDVPPIVANVVQMLFFVSPVIFKPEILPPELSFVVDYNPLAYMMEVMRSPLLGQPPSLLSFALMAVFALIGWSFTFRFFRMTRHRIAYWL</sequence>
<keyword evidence="3" id="KW-0813">Transport</keyword>
<feature type="transmembrane region" description="Helical" evidence="9">
    <location>
        <begin position="88"/>
        <end position="107"/>
    </location>
</feature>
<dbReference type="Pfam" id="PF01061">
    <property type="entry name" value="ABC2_membrane"/>
    <property type="match status" value="1"/>
</dbReference>
<dbReference type="GO" id="GO:0140359">
    <property type="term" value="F:ABC-type transporter activity"/>
    <property type="evidence" value="ECO:0007669"/>
    <property type="project" value="InterPro"/>
</dbReference>
<organism evidence="11 12">
    <name type="scientific">Pontivivens ytuae</name>
    <dbReference type="NCBI Taxonomy" id="2789856"/>
    <lineage>
        <taxon>Bacteria</taxon>
        <taxon>Pseudomonadati</taxon>
        <taxon>Pseudomonadota</taxon>
        <taxon>Alphaproteobacteria</taxon>
        <taxon>Rhodobacterales</taxon>
        <taxon>Paracoccaceae</taxon>
        <taxon>Pontivivens</taxon>
    </lineage>
</organism>
<keyword evidence="7" id="KW-0625">Polysaccharide transport</keyword>
<dbReference type="PANTHER" id="PTHR30413:SF10">
    <property type="entry name" value="CAPSULE POLYSACCHARIDE EXPORT INNER-MEMBRANE PROTEIN CTRC"/>
    <property type="match status" value="1"/>
</dbReference>
<comment type="similarity">
    <text evidence="2">Belongs to the ABC-2 integral membrane protein family.</text>
</comment>
<name>A0A7S9LPK7_9RHOB</name>
<evidence type="ECO:0000256" key="5">
    <source>
        <dbReference type="ARBA" id="ARBA00022692"/>
    </source>
</evidence>
<comment type="subcellular location">
    <subcellularLocation>
        <location evidence="1">Cell membrane</location>
        <topology evidence="1">Multi-pass membrane protein</topology>
    </subcellularLocation>
</comment>
<gene>
    <name evidence="11" type="ORF">I0K15_12410</name>
</gene>
<dbReference type="InterPro" id="IPR013525">
    <property type="entry name" value="ABC2_TM"/>
</dbReference>
<dbReference type="GO" id="GO:0005886">
    <property type="term" value="C:plasma membrane"/>
    <property type="evidence" value="ECO:0007669"/>
    <property type="project" value="UniProtKB-SubCell"/>
</dbReference>
<feature type="transmembrane region" description="Helical" evidence="9">
    <location>
        <begin position="143"/>
        <end position="164"/>
    </location>
</feature>
<dbReference type="EMBL" id="CP064942">
    <property type="protein sequence ID" value="QPH52615.1"/>
    <property type="molecule type" value="Genomic_DNA"/>
</dbReference>
<evidence type="ECO:0000313" key="11">
    <source>
        <dbReference type="EMBL" id="QPH52615.1"/>
    </source>
</evidence>
<keyword evidence="12" id="KW-1185">Reference proteome</keyword>
<evidence type="ECO:0000256" key="4">
    <source>
        <dbReference type="ARBA" id="ARBA00022475"/>
    </source>
</evidence>
<feature type="transmembrane region" description="Helical" evidence="9">
    <location>
        <begin position="27"/>
        <end position="48"/>
    </location>
</feature>
<evidence type="ECO:0000256" key="7">
    <source>
        <dbReference type="ARBA" id="ARBA00023047"/>
    </source>
</evidence>
<keyword evidence="6 9" id="KW-1133">Transmembrane helix</keyword>
<keyword evidence="4" id="KW-1003">Cell membrane</keyword>
<accession>A0A7S9LPK7</accession>
<keyword evidence="7" id="KW-0762">Sugar transport</keyword>
<dbReference type="GO" id="GO:0015920">
    <property type="term" value="P:lipopolysaccharide transport"/>
    <property type="evidence" value="ECO:0007669"/>
    <property type="project" value="TreeGrafter"/>
</dbReference>
<dbReference type="AlphaFoldDB" id="A0A7S9LPK7"/>
<dbReference type="KEGG" id="poz:I0K15_12410"/>
<evidence type="ECO:0000313" key="12">
    <source>
        <dbReference type="Proteomes" id="UP000594800"/>
    </source>
</evidence>
<proteinExistence type="inferred from homology"/>
<dbReference type="Proteomes" id="UP000594800">
    <property type="component" value="Chromosome"/>
</dbReference>